<keyword evidence="2 4" id="KW-1133">Transmembrane helix</keyword>
<evidence type="ECO:0000256" key="1">
    <source>
        <dbReference type="ARBA" id="ARBA00022692"/>
    </source>
</evidence>
<dbReference type="PROSITE" id="PS50850">
    <property type="entry name" value="MFS"/>
    <property type="match status" value="1"/>
</dbReference>
<dbReference type="Proteomes" id="UP001056291">
    <property type="component" value="Chromosome"/>
</dbReference>
<feature type="transmembrane region" description="Helical" evidence="4">
    <location>
        <begin position="246"/>
        <end position="265"/>
    </location>
</feature>
<feature type="transmembrane region" description="Helical" evidence="4">
    <location>
        <begin position="103"/>
        <end position="126"/>
    </location>
</feature>
<feature type="transmembrane region" description="Helical" evidence="4">
    <location>
        <begin position="331"/>
        <end position="354"/>
    </location>
</feature>
<evidence type="ECO:0000313" key="7">
    <source>
        <dbReference type="Proteomes" id="UP001056291"/>
    </source>
</evidence>
<dbReference type="Pfam" id="PF06779">
    <property type="entry name" value="MFS_4"/>
    <property type="match status" value="1"/>
</dbReference>
<keyword evidence="7" id="KW-1185">Reference proteome</keyword>
<dbReference type="CDD" id="cd06180">
    <property type="entry name" value="MFS_YjiJ"/>
    <property type="match status" value="1"/>
</dbReference>
<dbReference type="SUPFAM" id="SSF103473">
    <property type="entry name" value="MFS general substrate transporter"/>
    <property type="match status" value="1"/>
</dbReference>
<dbReference type="InterPro" id="IPR020846">
    <property type="entry name" value="MFS_dom"/>
</dbReference>
<feature type="transmembrane region" description="Helical" evidence="4">
    <location>
        <begin position="360"/>
        <end position="381"/>
    </location>
</feature>
<gene>
    <name evidence="6" type="ORF">NBZ79_06965</name>
</gene>
<proteinExistence type="predicted"/>
<evidence type="ECO:0000256" key="3">
    <source>
        <dbReference type="ARBA" id="ARBA00023136"/>
    </source>
</evidence>
<protein>
    <submittedName>
        <fullName evidence="6">YbfB/YjiJ family MFS transporter</fullName>
    </submittedName>
</protein>
<dbReference type="RefSeq" id="WP_251936753.1">
    <property type="nucleotide sequence ID" value="NZ_CP098747.1"/>
</dbReference>
<keyword evidence="3 4" id="KW-0472">Membrane</keyword>
<dbReference type="PANTHER" id="PTHR23537:SF1">
    <property type="entry name" value="SUGAR TRANSPORTER"/>
    <property type="match status" value="1"/>
</dbReference>
<feature type="transmembrane region" description="Helical" evidence="4">
    <location>
        <begin position="169"/>
        <end position="190"/>
    </location>
</feature>
<name>A0ABY4W793_9PROT</name>
<evidence type="ECO:0000259" key="5">
    <source>
        <dbReference type="PROSITE" id="PS50850"/>
    </source>
</evidence>
<sequence>MIMPSKDLILVAVGGLIALAVGLALARFVYTPILPYMESGLGITKTQAGLIASANFLGYLLGAVLAAKENLPGSVRGWLLVSLFVCAVTTMAMGWTTSFNLLIFLRVVGGCATAFVMIFGSALVLTRLAAGGRSDLSAVHFAGVGTGIAVSAILISVLAKAGIGWQGMWIWSGGISLVLILPVMYLVPPLGRQRPLVEPVGKPVFSKSLKALVIAYFLLGFGYIITATFISVLVRQIPELQWMQSIVWLVVGIAAIPSVAWWTWLGSKIGNGRSYGIACLFLALGVAISVLGQGQLAFLVASALLGATFMGLTALGLVSARELMPNHVRKIMAIMTIAFGLGQMIGPTFAGFAYEIYGSFLVPSFVAVAGLIVASFLVVLVKERDVSPEE</sequence>
<feature type="transmembrane region" description="Helical" evidence="4">
    <location>
        <begin position="272"/>
        <end position="291"/>
    </location>
</feature>
<dbReference type="PANTHER" id="PTHR23537">
    <property type="match status" value="1"/>
</dbReference>
<keyword evidence="1 4" id="KW-0812">Transmembrane</keyword>
<evidence type="ECO:0000256" key="2">
    <source>
        <dbReference type="ARBA" id="ARBA00022989"/>
    </source>
</evidence>
<feature type="transmembrane region" description="Helical" evidence="4">
    <location>
        <begin position="211"/>
        <end position="234"/>
    </location>
</feature>
<dbReference type="EMBL" id="CP098747">
    <property type="protein sequence ID" value="USG62716.1"/>
    <property type="molecule type" value="Genomic_DNA"/>
</dbReference>
<feature type="transmembrane region" description="Helical" evidence="4">
    <location>
        <begin position="48"/>
        <end position="66"/>
    </location>
</feature>
<evidence type="ECO:0000313" key="6">
    <source>
        <dbReference type="EMBL" id="USG62716.1"/>
    </source>
</evidence>
<accession>A0ABY4W793</accession>
<feature type="transmembrane region" description="Helical" evidence="4">
    <location>
        <begin position="297"/>
        <end position="319"/>
    </location>
</feature>
<feature type="transmembrane region" description="Helical" evidence="4">
    <location>
        <begin position="78"/>
        <end position="97"/>
    </location>
</feature>
<reference evidence="6" key="1">
    <citation type="submission" date="2022-06" db="EMBL/GenBank/DDBJ databases">
        <title>Sneathiella actinostolidae sp. nov., isolated from a sea anemonein the Western Pacific Ocean.</title>
        <authorList>
            <person name="Wei M.J."/>
        </authorList>
    </citation>
    <scope>NUCLEOTIDE SEQUENCE</scope>
    <source>
        <strain evidence="6">PHK-P5</strain>
    </source>
</reference>
<feature type="transmembrane region" description="Helical" evidence="4">
    <location>
        <begin position="138"/>
        <end position="163"/>
    </location>
</feature>
<evidence type="ECO:0000256" key="4">
    <source>
        <dbReference type="SAM" id="Phobius"/>
    </source>
</evidence>
<feature type="domain" description="Major facilitator superfamily (MFS) profile" evidence="5">
    <location>
        <begin position="8"/>
        <end position="382"/>
    </location>
</feature>
<dbReference type="InterPro" id="IPR010645">
    <property type="entry name" value="MFS_4"/>
</dbReference>
<dbReference type="InterPro" id="IPR036259">
    <property type="entry name" value="MFS_trans_sf"/>
</dbReference>
<organism evidence="6 7">
    <name type="scientific">Sneathiella marina</name>
    <dbReference type="NCBI Taxonomy" id="2950108"/>
    <lineage>
        <taxon>Bacteria</taxon>
        <taxon>Pseudomonadati</taxon>
        <taxon>Pseudomonadota</taxon>
        <taxon>Alphaproteobacteria</taxon>
        <taxon>Sneathiellales</taxon>
        <taxon>Sneathiellaceae</taxon>
        <taxon>Sneathiella</taxon>
    </lineage>
</organism>
<dbReference type="Gene3D" id="1.20.1250.20">
    <property type="entry name" value="MFS general substrate transporter like domains"/>
    <property type="match status" value="2"/>
</dbReference>